<proteinExistence type="predicted"/>
<sequence>MIDAGNVIECPPGSWKFTGSPHTLFLRVEKVRDDLSGFYEGEVWLEGQQLARDGTPLGRLQALVTVERIRVLQP</sequence>
<name>A0A1H3MLY1_9ACTN</name>
<protein>
    <submittedName>
        <fullName evidence="1">Uncharacterized protein</fullName>
    </submittedName>
</protein>
<dbReference type="AlphaFoldDB" id="A0A1H3MLY1"/>
<keyword evidence="2" id="KW-1185">Reference proteome</keyword>
<dbReference type="Proteomes" id="UP000199632">
    <property type="component" value="Unassembled WGS sequence"/>
</dbReference>
<dbReference type="OrthoDB" id="3400634at2"/>
<dbReference type="EMBL" id="FNQB01000001">
    <property type="protein sequence ID" value="SDY77752.1"/>
    <property type="molecule type" value="Genomic_DNA"/>
</dbReference>
<organism evidence="1 2">
    <name type="scientific">Asanoa ishikariensis</name>
    <dbReference type="NCBI Taxonomy" id="137265"/>
    <lineage>
        <taxon>Bacteria</taxon>
        <taxon>Bacillati</taxon>
        <taxon>Actinomycetota</taxon>
        <taxon>Actinomycetes</taxon>
        <taxon>Micromonosporales</taxon>
        <taxon>Micromonosporaceae</taxon>
        <taxon>Asanoa</taxon>
    </lineage>
</organism>
<evidence type="ECO:0000313" key="1">
    <source>
        <dbReference type="EMBL" id="SDY77752.1"/>
    </source>
</evidence>
<dbReference type="RefSeq" id="WP_090788667.1">
    <property type="nucleotide sequence ID" value="NZ_BOND01000017.1"/>
</dbReference>
<gene>
    <name evidence="1" type="ORF">SAMN05421684_1497</name>
</gene>
<reference evidence="2" key="1">
    <citation type="submission" date="2016-10" db="EMBL/GenBank/DDBJ databases">
        <authorList>
            <person name="Varghese N."/>
            <person name="Submissions S."/>
        </authorList>
    </citation>
    <scope>NUCLEOTIDE SEQUENCE [LARGE SCALE GENOMIC DNA]</scope>
    <source>
        <strain evidence="2">DSM 44718</strain>
    </source>
</reference>
<evidence type="ECO:0000313" key="2">
    <source>
        <dbReference type="Proteomes" id="UP000199632"/>
    </source>
</evidence>
<accession>A0A1H3MLY1</accession>